<dbReference type="InterPro" id="IPR000504">
    <property type="entry name" value="RRM_dom"/>
</dbReference>
<organism evidence="2 3">
    <name type="scientific">Pisum sativum</name>
    <name type="common">Garden pea</name>
    <name type="synonym">Lathyrus oleraceus</name>
    <dbReference type="NCBI Taxonomy" id="3888"/>
    <lineage>
        <taxon>Eukaryota</taxon>
        <taxon>Viridiplantae</taxon>
        <taxon>Streptophyta</taxon>
        <taxon>Embryophyta</taxon>
        <taxon>Tracheophyta</taxon>
        <taxon>Spermatophyta</taxon>
        <taxon>Magnoliopsida</taxon>
        <taxon>eudicotyledons</taxon>
        <taxon>Gunneridae</taxon>
        <taxon>Pentapetalae</taxon>
        <taxon>rosids</taxon>
        <taxon>fabids</taxon>
        <taxon>Fabales</taxon>
        <taxon>Fabaceae</taxon>
        <taxon>Papilionoideae</taxon>
        <taxon>50 kb inversion clade</taxon>
        <taxon>NPAAA clade</taxon>
        <taxon>Hologalegina</taxon>
        <taxon>IRL clade</taxon>
        <taxon>Fabeae</taxon>
        <taxon>Lathyrus</taxon>
    </lineage>
</organism>
<comment type="caution">
    <text evidence="2">The sequence shown here is derived from an EMBL/GenBank/DDBJ whole genome shotgun (WGS) entry which is preliminary data.</text>
</comment>
<gene>
    <name evidence="2" type="ORF">KIW84_066101</name>
</gene>
<dbReference type="GO" id="GO:0003723">
    <property type="term" value="F:RNA binding"/>
    <property type="evidence" value="ECO:0007669"/>
    <property type="project" value="InterPro"/>
</dbReference>
<dbReference type="SUPFAM" id="SSF54928">
    <property type="entry name" value="RNA-binding domain, RBD"/>
    <property type="match status" value="1"/>
</dbReference>
<dbReference type="AlphaFoldDB" id="A0A9D5AAN4"/>
<proteinExistence type="predicted"/>
<dbReference type="Pfam" id="PF00076">
    <property type="entry name" value="RRM_1"/>
    <property type="match status" value="1"/>
</dbReference>
<dbReference type="InterPro" id="IPR012677">
    <property type="entry name" value="Nucleotide-bd_a/b_plait_sf"/>
</dbReference>
<evidence type="ECO:0000313" key="3">
    <source>
        <dbReference type="Proteomes" id="UP001058974"/>
    </source>
</evidence>
<feature type="domain" description="RRM" evidence="1">
    <location>
        <begin position="79"/>
        <end position="107"/>
    </location>
</feature>
<keyword evidence="3" id="KW-1185">Reference proteome</keyword>
<evidence type="ECO:0000259" key="1">
    <source>
        <dbReference type="Pfam" id="PF00076"/>
    </source>
</evidence>
<name>A0A9D5AAN4_PEA</name>
<dbReference type="Proteomes" id="UP001058974">
    <property type="component" value="Chromosome 6"/>
</dbReference>
<accession>A0A9D5AAN4</accession>
<evidence type="ECO:0000313" key="2">
    <source>
        <dbReference type="EMBL" id="KAI5401499.1"/>
    </source>
</evidence>
<dbReference type="Gene3D" id="3.30.70.330">
    <property type="match status" value="1"/>
</dbReference>
<protein>
    <recommendedName>
        <fullName evidence="1">RRM domain-containing protein</fullName>
    </recommendedName>
</protein>
<reference evidence="2 3" key="1">
    <citation type="journal article" date="2022" name="Nat. Genet.">
        <title>Improved pea reference genome and pan-genome highlight genomic features and evolutionary characteristics.</title>
        <authorList>
            <person name="Yang T."/>
            <person name="Liu R."/>
            <person name="Luo Y."/>
            <person name="Hu S."/>
            <person name="Wang D."/>
            <person name="Wang C."/>
            <person name="Pandey M.K."/>
            <person name="Ge S."/>
            <person name="Xu Q."/>
            <person name="Li N."/>
            <person name="Li G."/>
            <person name="Huang Y."/>
            <person name="Saxena R.K."/>
            <person name="Ji Y."/>
            <person name="Li M."/>
            <person name="Yan X."/>
            <person name="He Y."/>
            <person name="Liu Y."/>
            <person name="Wang X."/>
            <person name="Xiang C."/>
            <person name="Varshney R.K."/>
            <person name="Ding H."/>
            <person name="Gao S."/>
            <person name="Zong X."/>
        </authorList>
    </citation>
    <scope>NUCLEOTIDE SEQUENCE [LARGE SCALE GENOMIC DNA]</scope>
    <source>
        <strain evidence="2 3">cv. Zhongwan 6</strain>
    </source>
</reference>
<dbReference type="Gramene" id="Psat06G0610100-T1">
    <property type="protein sequence ID" value="KAI5401499.1"/>
    <property type="gene ID" value="KIW84_066101"/>
</dbReference>
<sequence length="117" mass="13193">MLANSWIKVTPTKTPMLRPASSRQDCCCLISDSRNNPKWRLRLCVHGKNQHEGPYSRLLNCVELFVYTGVVALKIHQPVEKRSGQLKGYGFVQFDSEDAAQEAMTSYSNPLHVQVTA</sequence>
<dbReference type="EMBL" id="JAMSHJ010000006">
    <property type="protein sequence ID" value="KAI5401499.1"/>
    <property type="molecule type" value="Genomic_DNA"/>
</dbReference>
<dbReference type="InterPro" id="IPR035979">
    <property type="entry name" value="RBD_domain_sf"/>
</dbReference>